<evidence type="ECO:0000256" key="2">
    <source>
        <dbReference type="ARBA" id="ARBA00022729"/>
    </source>
</evidence>
<dbReference type="GO" id="GO:0006865">
    <property type="term" value="P:amino acid transport"/>
    <property type="evidence" value="ECO:0007669"/>
    <property type="project" value="UniProtKB-KW"/>
</dbReference>
<evidence type="ECO:0000256" key="4">
    <source>
        <dbReference type="SAM" id="SignalP"/>
    </source>
</evidence>
<evidence type="ECO:0000256" key="1">
    <source>
        <dbReference type="ARBA" id="ARBA00010062"/>
    </source>
</evidence>
<organism evidence="6 7">
    <name type="scientific">Rhizobium subbaraonis</name>
    <dbReference type="NCBI Taxonomy" id="908946"/>
    <lineage>
        <taxon>Bacteria</taxon>
        <taxon>Pseudomonadati</taxon>
        <taxon>Pseudomonadota</taxon>
        <taxon>Alphaproteobacteria</taxon>
        <taxon>Hyphomicrobiales</taxon>
        <taxon>Rhizobiaceae</taxon>
        <taxon>Rhizobium/Agrobacterium group</taxon>
        <taxon>Rhizobium</taxon>
    </lineage>
</organism>
<dbReference type="InterPro" id="IPR051010">
    <property type="entry name" value="BCAA_transport"/>
</dbReference>
<dbReference type="Pfam" id="PF13458">
    <property type="entry name" value="Peripla_BP_6"/>
    <property type="match status" value="1"/>
</dbReference>
<gene>
    <name evidence="6" type="ORF">SAMN05892877_1568</name>
</gene>
<evidence type="ECO:0000259" key="5">
    <source>
        <dbReference type="Pfam" id="PF13458"/>
    </source>
</evidence>
<protein>
    <submittedName>
        <fullName evidence="6">Branched-chain amino acid transport system substrate-binding protein</fullName>
    </submittedName>
</protein>
<sequence length="402" mass="43799">MSFMLTRRLTLAAMLTCLSLPALAQEMKDKVRIGYAISKTGVFAGGAAASATPVYEMWVEEINKSGGLKIGEKRLPIEVVEYDDRSSPEEAVRAVERLISQDKVDLILAPWGTGLNLAVAPILSKAGYPHLAFNTLTERADNLIARWPGIFFFEGTSAIIAKSGSDMLASLRDEGKIGNKVALTGIADALGVELSSNYREALTEHGFEIVYDASYPLATQDFTPMLSEIASKTPDVFIGNTYPEDSITMTDQARIIGFNPAVYLLGVGPALPVFGEKFAKNTEGVMALGGANIDNPEIQDFFKRHMESAGYPADRFASQLVYAGLQALQQAIETRATLDHETIIAELKSGNFKTVLGEISLKSQELERFFHIGQWQNGDFYGLYPSTLEGARTAIVPKPAWK</sequence>
<dbReference type="Proteomes" id="UP000219167">
    <property type="component" value="Unassembled WGS sequence"/>
</dbReference>
<evidence type="ECO:0000256" key="3">
    <source>
        <dbReference type="ARBA" id="ARBA00022970"/>
    </source>
</evidence>
<dbReference type="EMBL" id="OBQD01000056">
    <property type="protein sequence ID" value="SOC48387.1"/>
    <property type="molecule type" value="Genomic_DNA"/>
</dbReference>
<proteinExistence type="inferred from homology"/>
<keyword evidence="2 4" id="KW-0732">Signal</keyword>
<dbReference type="RefSeq" id="WP_245423731.1">
    <property type="nucleotide sequence ID" value="NZ_OBQD01000056.1"/>
</dbReference>
<feature type="signal peptide" evidence="4">
    <location>
        <begin position="1"/>
        <end position="24"/>
    </location>
</feature>
<feature type="domain" description="Leucine-binding protein" evidence="5">
    <location>
        <begin position="30"/>
        <end position="376"/>
    </location>
</feature>
<accession>A0A285V366</accession>
<dbReference type="AlphaFoldDB" id="A0A285V366"/>
<name>A0A285V366_9HYPH</name>
<keyword evidence="7" id="KW-1185">Reference proteome</keyword>
<dbReference type="InterPro" id="IPR028082">
    <property type="entry name" value="Peripla_BP_I"/>
</dbReference>
<evidence type="ECO:0000313" key="6">
    <source>
        <dbReference type="EMBL" id="SOC48387.1"/>
    </source>
</evidence>
<dbReference type="PANTHER" id="PTHR30483">
    <property type="entry name" value="LEUCINE-SPECIFIC-BINDING PROTEIN"/>
    <property type="match status" value="1"/>
</dbReference>
<dbReference type="CDD" id="cd06338">
    <property type="entry name" value="PBP1_ABC_ligand_binding-like"/>
    <property type="match status" value="1"/>
</dbReference>
<feature type="chain" id="PRO_5012244878" evidence="4">
    <location>
        <begin position="25"/>
        <end position="402"/>
    </location>
</feature>
<keyword evidence="3" id="KW-0029">Amino-acid transport</keyword>
<dbReference type="PANTHER" id="PTHR30483:SF6">
    <property type="entry name" value="PERIPLASMIC BINDING PROTEIN OF ABC TRANSPORTER FOR NATURAL AMINO ACIDS"/>
    <property type="match status" value="1"/>
</dbReference>
<keyword evidence="3" id="KW-0813">Transport</keyword>
<reference evidence="6 7" key="1">
    <citation type="submission" date="2017-08" db="EMBL/GenBank/DDBJ databases">
        <authorList>
            <person name="de Groot N.N."/>
        </authorList>
    </citation>
    <scope>NUCLEOTIDE SEQUENCE [LARGE SCALE GENOMIC DNA]</scope>
    <source>
        <strain evidence="6 7">JC85</strain>
    </source>
</reference>
<dbReference type="SUPFAM" id="SSF53822">
    <property type="entry name" value="Periplasmic binding protein-like I"/>
    <property type="match status" value="1"/>
</dbReference>
<dbReference type="Gene3D" id="3.40.50.2300">
    <property type="match status" value="2"/>
</dbReference>
<evidence type="ECO:0000313" key="7">
    <source>
        <dbReference type="Proteomes" id="UP000219167"/>
    </source>
</evidence>
<dbReference type="InterPro" id="IPR028081">
    <property type="entry name" value="Leu-bd"/>
</dbReference>
<comment type="similarity">
    <text evidence="1">Belongs to the leucine-binding protein family.</text>
</comment>